<dbReference type="InterPro" id="IPR058240">
    <property type="entry name" value="rSAM_sf"/>
</dbReference>
<keyword evidence="9" id="KW-0963">Cytoplasm</keyword>
<organism evidence="11 12">
    <name type="scientific">Okeania hirsuta</name>
    <dbReference type="NCBI Taxonomy" id="1458930"/>
    <lineage>
        <taxon>Bacteria</taxon>
        <taxon>Bacillati</taxon>
        <taxon>Cyanobacteriota</taxon>
        <taxon>Cyanophyceae</taxon>
        <taxon>Oscillatoriophycideae</taxon>
        <taxon>Oscillatoriales</taxon>
        <taxon>Microcoleaceae</taxon>
        <taxon>Okeania</taxon>
    </lineage>
</organism>
<protein>
    <recommendedName>
        <fullName evidence="2 9">Heme chaperone HemW</fullName>
    </recommendedName>
</protein>
<evidence type="ECO:0000256" key="3">
    <source>
        <dbReference type="ARBA" id="ARBA00022617"/>
    </source>
</evidence>
<dbReference type="GO" id="GO:0004109">
    <property type="term" value="F:coproporphyrinogen oxidase activity"/>
    <property type="evidence" value="ECO:0007669"/>
    <property type="project" value="InterPro"/>
</dbReference>
<accession>A0A3N6PGF1</accession>
<dbReference type="InterPro" id="IPR007197">
    <property type="entry name" value="rSAM"/>
</dbReference>
<dbReference type="SFLD" id="SFLDS00029">
    <property type="entry name" value="Radical_SAM"/>
    <property type="match status" value="1"/>
</dbReference>
<comment type="subcellular location">
    <subcellularLocation>
        <location evidence="9">Cytoplasm</location>
    </subcellularLocation>
</comment>
<dbReference type="RefSeq" id="WP_124144690.1">
    <property type="nucleotide sequence ID" value="NZ_CAWOKI010000032.1"/>
</dbReference>
<dbReference type="PROSITE" id="PS51918">
    <property type="entry name" value="RADICAL_SAM"/>
    <property type="match status" value="1"/>
</dbReference>
<reference evidence="11 12" key="1">
    <citation type="journal article" date="2018" name="ACS Chem. Biol.">
        <title>Ketoreductase domain dysfunction expands chemodiversity: malyngamide biosynthesis in the cyanobacterium Okeania hirsuta.</title>
        <authorList>
            <person name="Moss N.A."/>
            <person name="Leao T."/>
            <person name="Rankin M."/>
            <person name="McCullough T.M."/>
            <person name="Qu P."/>
            <person name="Korobeynikov A."/>
            <person name="Smith J.L."/>
            <person name="Gerwick L."/>
            <person name="Gerwick W.H."/>
        </authorList>
    </citation>
    <scope>NUCLEOTIDE SEQUENCE [LARGE SCALE GENOMIC DNA]</scope>
    <source>
        <strain evidence="11 12">PAB10Feb10-1</strain>
    </source>
</reference>
<evidence type="ECO:0000313" key="11">
    <source>
        <dbReference type="EMBL" id="RQH47925.1"/>
    </source>
</evidence>
<dbReference type="GO" id="GO:0046872">
    <property type="term" value="F:metal ion binding"/>
    <property type="evidence" value="ECO:0007669"/>
    <property type="project" value="UniProtKB-UniRule"/>
</dbReference>
<evidence type="ECO:0000256" key="9">
    <source>
        <dbReference type="RuleBase" id="RU364116"/>
    </source>
</evidence>
<dbReference type="SFLD" id="SFLDF00562">
    <property type="entry name" value="HemN-like__clustered_with_heat"/>
    <property type="match status" value="1"/>
</dbReference>
<dbReference type="AlphaFoldDB" id="A0A3N6PGF1"/>
<keyword evidence="5 9" id="KW-0479">Metal-binding</keyword>
<dbReference type="InterPro" id="IPR034505">
    <property type="entry name" value="Coproporphyrinogen-III_oxidase"/>
</dbReference>
<dbReference type="Pfam" id="PF06969">
    <property type="entry name" value="HemN_C"/>
    <property type="match status" value="1"/>
</dbReference>
<keyword evidence="8 9" id="KW-0143">Chaperone</keyword>
<keyword evidence="9" id="KW-0004">4Fe-4S</keyword>
<comment type="similarity">
    <text evidence="1">Belongs to the anaerobic coproporphyrinogen-III oxidase family. HemW subfamily.</text>
</comment>
<dbReference type="Proteomes" id="UP000269154">
    <property type="component" value="Unassembled WGS sequence"/>
</dbReference>
<name>A0A3N6PGF1_9CYAN</name>
<evidence type="ECO:0000256" key="1">
    <source>
        <dbReference type="ARBA" id="ARBA00006100"/>
    </source>
</evidence>
<keyword evidence="3 9" id="KW-0349">Heme</keyword>
<dbReference type="Pfam" id="PF04055">
    <property type="entry name" value="Radical_SAM"/>
    <property type="match status" value="1"/>
</dbReference>
<dbReference type="SMART" id="SM00729">
    <property type="entry name" value="Elp3"/>
    <property type="match status" value="1"/>
</dbReference>
<dbReference type="InterPro" id="IPR006638">
    <property type="entry name" value="Elp3/MiaA/NifB-like_rSAM"/>
</dbReference>
<dbReference type="SUPFAM" id="SSF102114">
    <property type="entry name" value="Radical SAM enzymes"/>
    <property type="match status" value="1"/>
</dbReference>
<dbReference type="OrthoDB" id="9808022at2"/>
<dbReference type="InterPro" id="IPR013785">
    <property type="entry name" value="Aldolase_TIM"/>
</dbReference>
<gene>
    <name evidence="11" type="ORF">D5R40_08315</name>
</gene>
<dbReference type="PANTHER" id="PTHR13932:SF5">
    <property type="entry name" value="RADICAL S-ADENOSYL METHIONINE DOMAIN-CONTAINING PROTEIN 1, MITOCHONDRIAL"/>
    <property type="match status" value="1"/>
</dbReference>
<evidence type="ECO:0000259" key="10">
    <source>
        <dbReference type="PROSITE" id="PS51918"/>
    </source>
</evidence>
<evidence type="ECO:0000256" key="4">
    <source>
        <dbReference type="ARBA" id="ARBA00022691"/>
    </source>
</evidence>
<dbReference type="PANTHER" id="PTHR13932">
    <property type="entry name" value="COPROPORPHYRINIGEN III OXIDASE"/>
    <property type="match status" value="1"/>
</dbReference>
<dbReference type="CDD" id="cd01335">
    <property type="entry name" value="Radical_SAM"/>
    <property type="match status" value="1"/>
</dbReference>
<dbReference type="GO" id="GO:0005737">
    <property type="term" value="C:cytoplasm"/>
    <property type="evidence" value="ECO:0007669"/>
    <property type="project" value="UniProtKB-SubCell"/>
</dbReference>
<keyword evidence="12" id="KW-1185">Reference proteome</keyword>
<evidence type="ECO:0000256" key="8">
    <source>
        <dbReference type="ARBA" id="ARBA00023186"/>
    </source>
</evidence>
<comment type="function">
    <text evidence="9">Probably acts as a heme chaperone, transferring heme to an unknown acceptor. Binds one molecule of heme per monomer, possibly covalently. Binds 1 [4Fe-4S] cluster. The cluster is coordinated with 3 cysteines and an exchangeable S-adenosyl-L-methionine.</text>
</comment>
<dbReference type="GO" id="GO:0051539">
    <property type="term" value="F:4 iron, 4 sulfur cluster binding"/>
    <property type="evidence" value="ECO:0007669"/>
    <property type="project" value="UniProtKB-UniRule"/>
</dbReference>
<dbReference type="Gene3D" id="3.20.20.70">
    <property type="entry name" value="Aldolase class I"/>
    <property type="match status" value="1"/>
</dbReference>
<evidence type="ECO:0000313" key="12">
    <source>
        <dbReference type="Proteomes" id="UP000269154"/>
    </source>
</evidence>
<dbReference type="EMBL" id="RCBY01000033">
    <property type="protein sequence ID" value="RQH47925.1"/>
    <property type="molecule type" value="Genomic_DNA"/>
</dbReference>
<feature type="domain" description="Radical SAM core" evidence="10">
    <location>
        <begin position="6"/>
        <end position="244"/>
    </location>
</feature>
<keyword evidence="7 9" id="KW-0411">Iron-sulfur</keyword>
<evidence type="ECO:0000256" key="7">
    <source>
        <dbReference type="ARBA" id="ARBA00023014"/>
    </source>
</evidence>
<dbReference type="InterPro" id="IPR004559">
    <property type="entry name" value="HemW-like"/>
</dbReference>
<evidence type="ECO:0000256" key="6">
    <source>
        <dbReference type="ARBA" id="ARBA00023004"/>
    </source>
</evidence>
<evidence type="ECO:0000256" key="5">
    <source>
        <dbReference type="ARBA" id="ARBA00022723"/>
    </source>
</evidence>
<dbReference type="SFLD" id="SFLDF00288">
    <property type="entry name" value="HemN-like__clustered_with_nucl"/>
    <property type="match status" value="1"/>
</dbReference>
<proteinExistence type="inferred from homology"/>
<evidence type="ECO:0000256" key="2">
    <source>
        <dbReference type="ARBA" id="ARBA00017228"/>
    </source>
</evidence>
<comment type="caution">
    <text evidence="11">The sequence shown here is derived from an EMBL/GenBank/DDBJ whole genome shotgun (WGS) entry which is preliminary data.</text>
</comment>
<dbReference type="InterPro" id="IPR010723">
    <property type="entry name" value="HemN_C"/>
</dbReference>
<keyword evidence="4 9" id="KW-0949">S-adenosyl-L-methionine</keyword>
<dbReference type="SFLD" id="SFLDG01065">
    <property type="entry name" value="anaerobic_coproporphyrinogen-I"/>
    <property type="match status" value="1"/>
</dbReference>
<sequence>MKRPIGNYYIPSSAYVHIPFCRRRCYYCDFPISVVGDNKRGDNFSPIQEYVEVICEEINITKSFDRPLETIFFGGGTPSLLSVSQLNRILDALEQKFRIVANAEISIEMDPGTFDLEQVRGYKFLGINRVSLGVQAFQDELLNVCGRTHNVSDIYKAVDILHQAGIVNFSIDLISGLPHQTLEQWQTSLEAGIAISPTHISSYDLVVEAVTAFGRYYQPGNPPLPTDETAAQMYRMAQQLISISGYEHYEISNYAKPNYQCGHNRVYWENLPYYGFGMGAASYVAGERFTRPPTRKEYYQWVQSVDRQYKLSLQDRSFKHQGIDTSNNCLEANQECLLETLMLGFRLADGINLSTLSQRFGQQTVDQILIYLQPYQKLGWVELINPKGIVTLFSNNQKFPVEGYLRLTDPEGFLFSNTVLSTLFSKLSNSISMEY</sequence>
<dbReference type="GO" id="GO:0006779">
    <property type="term" value="P:porphyrin-containing compound biosynthetic process"/>
    <property type="evidence" value="ECO:0007669"/>
    <property type="project" value="InterPro"/>
</dbReference>
<dbReference type="NCBIfam" id="TIGR00539">
    <property type="entry name" value="hemN_rel"/>
    <property type="match status" value="1"/>
</dbReference>
<keyword evidence="6 9" id="KW-0408">Iron</keyword>